<comment type="subcellular location">
    <subcellularLocation>
        <location evidence="1">Membrane</location>
        <topology evidence="1">Single-pass membrane protein</topology>
    </subcellularLocation>
</comment>
<evidence type="ECO:0000256" key="6">
    <source>
        <dbReference type="SAM" id="Phobius"/>
    </source>
</evidence>
<proteinExistence type="predicted"/>
<evidence type="ECO:0000256" key="4">
    <source>
        <dbReference type="ARBA" id="ARBA00023136"/>
    </source>
</evidence>
<feature type="domain" description="TonB C-terminal" evidence="7">
    <location>
        <begin position="271"/>
        <end position="357"/>
    </location>
</feature>
<dbReference type="SUPFAM" id="SSF74653">
    <property type="entry name" value="TolA/TonB C-terminal domain"/>
    <property type="match status" value="1"/>
</dbReference>
<keyword evidence="9" id="KW-1185">Reference proteome</keyword>
<reference evidence="9" key="1">
    <citation type="journal article" date="2019" name="Int. J. Syst. Evol. Microbiol.">
        <title>The Global Catalogue of Microorganisms (GCM) 10K type strain sequencing project: providing services to taxonomists for standard genome sequencing and annotation.</title>
        <authorList>
            <consortium name="The Broad Institute Genomics Platform"/>
            <consortium name="The Broad Institute Genome Sequencing Center for Infectious Disease"/>
            <person name="Wu L."/>
            <person name="Ma J."/>
        </authorList>
    </citation>
    <scope>NUCLEOTIDE SEQUENCE [LARGE SCALE GENOMIC DNA]</scope>
    <source>
        <strain evidence="9">KACC 11588</strain>
    </source>
</reference>
<evidence type="ECO:0000256" key="2">
    <source>
        <dbReference type="ARBA" id="ARBA00022692"/>
    </source>
</evidence>
<feature type="compositionally biased region" description="Low complexity" evidence="5">
    <location>
        <begin position="174"/>
        <end position="185"/>
    </location>
</feature>
<accession>A0ABW0SH14</accession>
<evidence type="ECO:0000256" key="3">
    <source>
        <dbReference type="ARBA" id="ARBA00022989"/>
    </source>
</evidence>
<evidence type="ECO:0000256" key="1">
    <source>
        <dbReference type="ARBA" id="ARBA00004167"/>
    </source>
</evidence>
<evidence type="ECO:0000313" key="8">
    <source>
        <dbReference type="EMBL" id="MFC5568201.1"/>
    </source>
</evidence>
<keyword evidence="2 6" id="KW-0812">Transmembrane</keyword>
<feature type="region of interest" description="Disordered" evidence="5">
    <location>
        <begin position="128"/>
        <end position="291"/>
    </location>
</feature>
<dbReference type="InterPro" id="IPR037682">
    <property type="entry name" value="TonB_C"/>
</dbReference>
<feature type="compositionally biased region" description="Low complexity" evidence="5">
    <location>
        <begin position="156"/>
        <end position="166"/>
    </location>
</feature>
<feature type="compositionally biased region" description="Low complexity" evidence="5">
    <location>
        <begin position="230"/>
        <end position="276"/>
    </location>
</feature>
<evidence type="ECO:0000259" key="7">
    <source>
        <dbReference type="PROSITE" id="PS52015"/>
    </source>
</evidence>
<protein>
    <submittedName>
        <fullName evidence="8">Energy transducer TonB</fullName>
    </submittedName>
</protein>
<dbReference type="InterPro" id="IPR006260">
    <property type="entry name" value="TonB/TolA_C"/>
</dbReference>
<evidence type="ECO:0000256" key="5">
    <source>
        <dbReference type="SAM" id="MobiDB-lite"/>
    </source>
</evidence>
<evidence type="ECO:0000313" key="9">
    <source>
        <dbReference type="Proteomes" id="UP001596056"/>
    </source>
</evidence>
<keyword evidence="4 6" id="KW-0472">Membrane</keyword>
<dbReference type="EMBL" id="JBHSNA010000030">
    <property type="protein sequence ID" value="MFC5568201.1"/>
    <property type="molecule type" value="Genomic_DNA"/>
</dbReference>
<dbReference type="NCBIfam" id="TIGR01352">
    <property type="entry name" value="tonB_Cterm"/>
    <property type="match status" value="1"/>
</dbReference>
<sequence length="357" mass="35654">MATLPGPIRAPAPRPHPRPHLVGRGLLLSAVAHGALMGWLLWGGAMASEPPDPPVTAVTAVSGIDYARAVSASMTPVAATPVAASERLEAVGGTLQRGEAAESLVAGAAEPVPPTAARPVETVTAAATPVAPPPVPEPVEPPPAPARPVEPLRPIAAEPVAAEPVAAEPPPPAESAAPSGTVEALPEPPRAAEVEAAPRPPERPRDLLEPDPEPEPEPEPRQAPDPAPPVAEAAPPSTAGNAAASARQGSRQGQEGATAARQGQAASGASSAAAASYPGEVMQHLGRTRRDRLRSSGTAVIAFTLSASGGLAGLAVAQSSGVPEVDQAGLALVQRAAPFPAPPRGAQTSFSFQFTGD</sequence>
<dbReference type="Proteomes" id="UP001596056">
    <property type="component" value="Unassembled WGS sequence"/>
</dbReference>
<name>A0ABW0SH14_9RHOB</name>
<gene>
    <name evidence="8" type="ORF">ACFPOC_17495</name>
</gene>
<feature type="region of interest" description="Disordered" evidence="5">
    <location>
        <begin position="338"/>
        <end position="357"/>
    </location>
</feature>
<organism evidence="8 9">
    <name type="scientific">Rubellimicrobium aerolatum</name>
    <dbReference type="NCBI Taxonomy" id="490979"/>
    <lineage>
        <taxon>Bacteria</taxon>
        <taxon>Pseudomonadati</taxon>
        <taxon>Pseudomonadota</taxon>
        <taxon>Alphaproteobacteria</taxon>
        <taxon>Rhodobacterales</taxon>
        <taxon>Roseobacteraceae</taxon>
        <taxon>Rubellimicrobium</taxon>
    </lineage>
</organism>
<dbReference type="RefSeq" id="WP_209843167.1">
    <property type="nucleotide sequence ID" value="NZ_JAGGJP010000025.1"/>
</dbReference>
<feature type="compositionally biased region" description="Pro residues" evidence="5">
    <location>
        <begin position="130"/>
        <end position="148"/>
    </location>
</feature>
<dbReference type="PROSITE" id="PS52015">
    <property type="entry name" value="TONB_CTD"/>
    <property type="match status" value="1"/>
</dbReference>
<keyword evidence="3 6" id="KW-1133">Transmembrane helix</keyword>
<comment type="caution">
    <text evidence="8">The sequence shown here is derived from an EMBL/GenBank/DDBJ whole genome shotgun (WGS) entry which is preliminary data.</text>
</comment>
<dbReference type="Pfam" id="PF13103">
    <property type="entry name" value="TonB_2"/>
    <property type="match status" value="1"/>
</dbReference>
<feature type="compositionally biased region" description="Polar residues" evidence="5">
    <location>
        <begin position="347"/>
        <end position="357"/>
    </location>
</feature>
<dbReference type="Gene3D" id="3.30.1150.10">
    <property type="match status" value="1"/>
</dbReference>
<feature type="transmembrane region" description="Helical" evidence="6">
    <location>
        <begin position="21"/>
        <end position="42"/>
    </location>
</feature>